<evidence type="ECO:0000313" key="4">
    <source>
        <dbReference type="Proteomes" id="UP000504638"/>
    </source>
</evidence>
<feature type="compositionally biased region" description="Basic and acidic residues" evidence="2">
    <location>
        <begin position="174"/>
        <end position="195"/>
    </location>
</feature>
<keyword evidence="1" id="KW-0175">Coiled coil</keyword>
<protein>
    <recommendedName>
        <fullName evidence="6">Mis12-domain-containing protein</fullName>
    </recommendedName>
</protein>
<evidence type="ECO:0008006" key="6">
    <source>
        <dbReference type="Google" id="ProtNLM"/>
    </source>
</evidence>
<feature type="compositionally biased region" description="Pro residues" evidence="2">
    <location>
        <begin position="457"/>
        <end position="478"/>
    </location>
</feature>
<dbReference type="OrthoDB" id="3364649at2759"/>
<name>A0A6G1GAF3_9PEZI</name>
<dbReference type="GeneID" id="54423312"/>
<feature type="compositionally biased region" description="Basic and acidic residues" evidence="2">
    <location>
        <begin position="146"/>
        <end position="164"/>
    </location>
</feature>
<proteinExistence type="predicted"/>
<dbReference type="EMBL" id="ML975152">
    <property type="protein sequence ID" value="KAF1814890.1"/>
    <property type="molecule type" value="Genomic_DNA"/>
</dbReference>
<dbReference type="PANTHER" id="PTHR14778:SF2">
    <property type="entry name" value="KINETOCHORE-ASSOCIATED PROTEIN DSN1 HOMOLOG"/>
    <property type="match status" value="1"/>
</dbReference>
<dbReference type="GO" id="GO:0000444">
    <property type="term" value="C:MIS12/MIND type complex"/>
    <property type="evidence" value="ECO:0007669"/>
    <property type="project" value="InterPro"/>
</dbReference>
<dbReference type="InterPro" id="IPR013218">
    <property type="entry name" value="Dsn1/Mis13"/>
</dbReference>
<dbReference type="PANTHER" id="PTHR14778">
    <property type="entry name" value="KINETOCHORE-ASSOCIATED PROTEIN DSN1 HOMOLOG"/>
    <property type="match status" value="1"/>
</dbReference>
<dbReference type="GO" id="GO:0051301">
    <property type="term" value="P:cell division"/>
    <property type="evidence" value="ECO:0007669"/>
    <property type="project" value="InterPro"/>
</dbReference>
<evidence type="ECO:0000313" key="3">
    <source>
        <dbReference type="EMBL" id="KAF1814890.1"/>
    </source>
</evidence>
<organism evidence="3">
    <name type="scientific">Eremomyces bilateralis CBS 781.70</name>
    <dbReference type="NCBI Taxonomy" id="1392243"/>
    <lineage>
        <taxon>Eukaryota</taxon>
        <taxon>Fungi</taxon>
        <taxon>Dikarya</taxon>
        <taxon>Ascomycota</taxon>
        <taxon>Pezizomycotina</taxon>
        <taxon>Dothideomycetes</taxon>
        <taxon>Dothideomycetes incertae sedis</taxon>
        <taxon>Eremomycetales</taxon>
        <taxon>Eremomycetaceae</taxon>
        <taxon>Eremomyces</taxon>
    </lineage>
</organism>
<dbReference type="GO" id="GO:0007059">
    <property type="term" value="P:chromosome segregation"/>
    <property type="evidence" value="ECO:0007669"/>
    <property type="project" value="InterPro"/>
</dbReference>
<dbReference type="Proteomes" id="UP000504638">
    <property type="component" value="Unplaced"/>
</dbReference>
<evidence type="ECO:0000256" key="2">
    <source>
        <dbReference type="SAM" id="MobiDB-lite"/>
    </source>
</evidence>
<feature type="region of interest" description="Disordered" evidence="2">
    <location>
        <begin position="1"/>
        <end position="195"/>
    </location>
</feature>
<feature type="compositionally biased region" description="Basic residues" evidence="2">
    <location>
        <begin position="221"/>
        <end position="233"/>
    </location>
</feature>
<feature type="region of interest" description="Disordered" evidence="2">
    <location>
        <begin position="211"/>
        <end position="233"/>
    </location>
</feature>
<feature type="region of interest" description="Disordered" evidence="2">
    <location>
        <begin position="420"/>
        <end position="483"/>
    </location>
</feature>
<reference evidence="5" key="2">
    <citation type="submission" date="2020-04" db="EMBL/GenBank/DDBJ databases">
        <authorList>
            <consortium name="NCBI Genome Project"/>
        </authorList>
    </citation>
    <scope>NUCLEOTIDE SEQUENCE</scope>
    <source>
        <strain evidence="5">CBS 781.70</strain>
    </source>
</reference>
<sequence>MTTIITREPVQTLRMPSVQRPTRRRSAEQAFEEGDGSGAAAKRSKMDASELPTTSGKPAGNRVTGASKKPKIAYDENDHGFQFSRTRSKNAPPQAKQPDPPKQQETPPGEEAATDKPKRKKYSFSTPVPKKKTQETVPKRRSARLSGDKAEVDEHEYVPEPEKSRRQKPRRNERHQEPEHVVAASETDKTQKRDATKIALPFADTPVIKRNKEMRKGGGQNHRRSSAGTRGRRASSLIESGTSNGNISSWVLAAVIEPASRQVCDLSVEERSKLVTQLCSSMDYTDVELYLAVPHADVEILEFYKHIDQNILEPKRMLQLLTWCGARAIPEKPNGNGDANAVLALEAARHIQAELLKDFANNPEISDWFSREEIAPAVVVKKPNPRNAQMVEKLKELEQDIERLQAEKKSWETLSSVLPPIPAFDPSTSTPPSPIHPDLLDDPEQSTIFNSILHPPLLLPTPQPPPSNDQPPRAPSPHPQTAKAALESRLQPLLDSLEPSIDTLADGVHRIEQYRLAAERMADRVLGTAAEFLEARDRNGRAAAGGKEDVGEVLGALAGLLAQRGGG</sequence>
<evidence type="ECO:0000256" key="1">
    <source>
        <dbReference type="SAM" id="Coils"/>
    </source>
</evidence>
<accession>A0A6G1GAF3</accession>
<reference evidence="5" key="3">
    <citation type="submission" date="2025-04" db="UniProtKB">
        <authorList>
            <consortium name="RefSeq"/>
        </authorList>
    </citation>
    <scope>IDENTIFICATION</scope>
    <source>
        <strain evidence="5">CBS 781.70</strain>
    </source>
</reference>
<dbReference type="AlphaFoldDB" id="A0A6G1GAF3"/>
<reference evidence="3 5" key="1">
    <citation type="submission" date="2020-01" db="EMBL/GenBank/DDBJ databases">
        <authorList>
            <consortium name="DOE Joint Genome Institute"/>
            <person name="Haridas S."/>
            <person name="Albert R."/>
            <person name="Binder M."/>
            <person name="Bloem J."/>
            <person name="Labutti K."/>
            <person name="Salamov A."/>
            <person name="Andreopoulos B."/>
            <person name="Baker S.E."/>
            <person name="Barry K."/>
            <person name="Bills G."/>
            <person name="Bluhm B.H."/>
            <person name="Cannon C."/>
            <person name="Castanera R."/>
            <person name="Culley D.E."/>
            <person name="Daum C."/>
            <person name="Ezra D."/>
            <person name="Gonzalez J.B."/>
            <person name="Henrissat B."/>
            <person name="Kuo A."/>
            <person name="Liang C."/>
            <person name="Lipzen A."/>
            <person name="Lutzoni F."/>
            <person name="Magnuson J."/>
            <person name="Mondo S."/>
            <person name="Nolan M."/>
            <person name="Ohm R."/>
            <person name="Pangilinan J."/>
            <person name="Park H.-J."/>
            <person name="Ramirez L."/>
            <person name="Alfaro M."/>
            <person name="Sun H."/>
            <person name="Tritt A."/>
            <person name="Yoshinaga Y."/>
            <person name="Zwiers L.-H."/>
            <person name="Turgeon B.G."/>
            <person name="Goodwin S.B."/>
            <person name="Spatafora J.W."/>
            <person name="Crous P.W."/>
            <person name="Grigoriev I.V."/>
        </authorList>
    </citation>
    <scope>NUCLEOTIDE SEQUENCE</scope>
    <source>
        <strain evidence="3 5">CBS 781.70</strain>
    </source>
</reference>
<gene>
    <name evidence="3 5" type="ORF">P152DRAFT_512228</name>
</gene>
<evidence type="ECO:0000313" key="5">
    <source>
        <dbReference type="RefSeq" id="XP_033536521.1"/>
    </source>
</evidence>
<dbReference type="RefSeq" id="XP_033536521.1">
    <property type="nucleotide sequence ID" value="XM_033682742.1"/>
</dbReference>
<feature type="compositionally biased region" description="Pro residues" evidence="2">
    <location>
        <begin position="420"/>
        <end position="435"/>
    </location>
</feature>
<dbReference type="Pfam" id="PF08202">
    <property type="entry name" value="MIS13"/>
    <property type="match status" value="2"/>
</dbReference>
<feature type="coiled-coil region" evidence="1">
    <location>
        <begin position="387"/>
        <end position="414"/>
    </location>
</feature>
<keyword evidence="4" id="KW-1185">Reference proteome</keyword>